<gene>
    <name evidence="2" type="ORF">C5O19_06275</name>
</gene>
<feature type="signal peptide" evidence="1">
    <location>
        <begin position="1"/>
        <end position="22"/>
    </location>
</feature>
<dbReference type="AlphaFoldDB" id="A0A2S7INF7"/>
<proteinExistence type="predicted"/>
<accession>A0A2S7INF7</accession>
<dbReference type="InterPro" id="IPR019619">
    <property type="entry name" value="DUF2490"/>
</dbReference>
<organism evidence="2 3">
    <name type="scientific">Siphonobacter curvatus</name>
    <dbReference type="NCBI Taxonomy" id="2094562"/>
    <lineage>
        <taxon>Bacteria</taxon>
        <taxon>Pseudomonadati</taxon>
        <taxon>Bacteroidota</taxon>
        <taxon>Cytophagia</taxon>
        <taxon>Cytophagales</taxon>
        <taxon>Cytophagaceae</taxon>
        <taxon>Siphonobacter</taxon>
    </lineage>
</organism>
<dbReference type="EMBL" id="PTRA01000001">
    <property type="protein sequence ID" value="PQA59257.1"/>
    <property type="molecule type" value="Genomic_DNA"/>
</dbReference>
<evidence type="ECO:0000313" key="2">
    <source>
        <dbReference type="EMBL" id="PQA59257.1"/>
    </source>
</evidence>
<comment type="caution">
    <text evidence="2">The sequence shown here is derived from an EMBL/GenBank/DDBJ whole genome shotgun (WGS) entry which is preliminary data.</text>
</comment>
<evidence type="ECO:0000313" key="3">
    <source>
        <dbReference type="Proteomes" id="UP000239590"/>
    </source>
</evidence>
<evidence type="ECO:0000256" key="1">
    <source>
        <dbReference type="SAM" id="SignalP"/>
    </source>
</evidence>
<sequence length="259" mass="30054">MTKLRVSFKFWACLLLGTTAYAQTSLTPAAPWGSWFIGTLILPGGDKKWGGFAEVQARSNGVFRQFFYNEMKGGVTYDINKNFTVGMAGGRYATYDFQDLSAGPLNTEGRMWEQLIINQYLDRLRFEHRYRVEQRWFTFRDGTHPYRNRIRYRLNMFIPLNNKSIKDKTYFISIFDEIFLNPKGPTFERNRLFAGIGYQFNKHWTAQIGWVNQTNYSPASFDKGIFTPIAHSGKNNIFISWTYRLNSLGSAEKLPSSVD</sequence>
<keyword evidence="1" id="KW-0732">Signal</keyword>
<feature type="chain" id="PRO_5015654909" evidence="1">
    <location>
        <begin position="23"/>
        <end position="259"/>
    </location>
</feature>
<dbReference type="OrthoDB" id="1118734at2"/>
<keyword evidence="3" id="KW-1185">Reference proteome</keyword>
<dbReference type="RefSeq" id="WP_104710616.1">
    <property type="nucleotide sequence ID" value="NZ_PTRA01000001.1"/>
</dbReference>
<protein>
    <submittedName>
        <fullName evidence="2">DUF2490 domain-containing protein</fullName>
    </submittedName>
</protein>
<name>A0A2S7INF7_9BACT</name>
<dbReference type="Proteomes" id="UP000239590">
    <property type="component" value="Unassembled WGS sequence"/>
</dbReference>
<dbReference type="Pfam" id="PF10677">
    <property type="entry name" value="DUF2490"/>
    <property type="match status" value="1"/>
</dbReference>
<reference evidence="3" key="1">
    <citation type="submission" date="2018-02" db="EMBL/GenBank/DDBJ databases">
        <title>Genome sequencing of Solimonas sp. HR-BB.</title>
        <authorList>
            <person name="Lee Y."/>
            <person name="Jeon C.O."/>
        </authorList>
    </citation>
    <scope>NUCLEOTIDE SEQUENCE [LARGE SCALE GENOMIC DNA]</scope>
    <source>
        <strain evidence="3">HR-U</strain>
    </source>
</reference>